<proteinExistence type="inferred from homology"/>
<dbReference type="PANTHER" id="PTHR22749">
    <property type="entry name" value="RIBOFLAVIN KINASE/FMN ADENYLYLTRANSFERASE"/>
    <property type="match status" value="1"/>
</dbReference>
<keyword evidence="6" id="KW-0808">Transferase</keyword>
<evidence type="ECO:0000313" key="14">
    <source>
        <dbReference type="EMBL" id="GAA1545830.1"/>
    </source>
</evidence>
<evidence type="ECO:0000256" key="1">
    <source>
        <dbReference type="ARBA" id="ARBA00004726"/>
    </source>
</evidence>
<keyword evidence="10" id="KW-0067">ATP-binding</keyword>
<keyword evidence="5" id="KW-0288">FMN</keyword>
<evidence type="ECO:0000256" key="9">
    <source>
        <dbReference type="ARBA" id="ARBA00022827"/>
    </source>
</evidence>
<dbReference type="InterPro" id="IPR015864">
    <property type="entry name" value="FAD_synthase"/>
</dbReference>
<gene>
    <name evidence="14" type="ORF">GCM10009788_55240</name>
</gene>
<evidence type="ECO:0000313" key="15">
    <source>
        <dbReference type="Proteomes" id="UP001500842"/>
    </source>
</evidence>
<feature type="region of interest" description="Disordered" evidence="12">
    <location>
        <begin position="1"/>
        <end position="28"/>
    </location>
</feature>
<dbReference type="CDD" id="cd02064">
    <property type="entry name" value="FAD_synthetase_N"/>
    <property type="match status" value="1"/>
</dbReference>
<dbReference type="EMBL" id="BAAAOR010000041">
    <property type="protein sequence ID" value="GAA1545830.1"/>
    <property type="molecule type" value="Genomic_DNA"/>
</dbReference>
<comment type="caution">
    <text evidence="14">The sequence shown here is derived from an EMBL/GenBank/DDBJ whole genome shotgun (WGS) entry which is preliminary data.</text>
</comment>
<evidence type="ECO:0000256" key="2">
    <source>
        <dbReference type="ARBA" id="ARBA00010214"/>
    </source>
</evidence>
<dbReference type="Gene3D" id="3.40.50.620">
    <property type="entry name" value="HUPs"/>
    <property type="match status" value="1"/>
</dbReference>
<comment type="similarity">
    <text evidence="2">Belongs to the RibF family.</text>
</comment>
<accession>A0ABN2BTV4</accession>
<dbReference type="InterPro" id="IPR023468">
    <property type="entry name" value="Riboflavin_kinase"/>
</dbReference>
<dbReference type="RefSeq" id="WP_181410673.1">
    <property type="nucleotide sequence ID" value="NZ_BAAAOR010000041.1"/>
</dbReference>
<evidence type="ECO:0000259" key="13">
    <source>
        <dbReference type="Pfam" id="PF06574"/>
    </source>
</evidence>
<reference evidence="14 15" key="1">
    <citation type="journal article" date="2019" name="Int. J. Syst. Evol. Microbiol.">
        <title>The Global Catalogue of Microorganisms (GCM) 10K type strain sequencing project: providing services to taxonomists for standard genome sequencing and annotation.</title>
        <authorList>
            <consortium name="The Broad Institute Genomics Platform"/>
            <consortium name="The Broad Institute Genome Sequencing Center for Infectious Disease"/>
            <person name="Wu L."/>
            <person name="Ma J."/>
        </authorList>
    </citation>
    <scope>NUCLEOTIDE SEQUENCE [LARGE SCALE GENOMIC DNA]</scope>
    <source>
        <strain evidence="14 15">JCM 14942</strain>
    </source>
</reference>
<keyword evidence="7" id="KW-0548">Nucleotidyltransferase</keyword>
<evidence type="ECO:0000256" key="10">
    <source>
        <dbReference type="ARBA" id="ARBA00022840"/>
    </source>
</evidence>
<keyword evidence="4" id="KW-0285">Flavoprotein</keyword>
<name>A0ABN2BTV4_9ACTN</name>
<dbReference type="EC" id="2.7.7.2" evidence="3"/>
<evidence type="ECO:0000256" key="11">
    <source>
        <dbReference type="ARBA" id="ARBA00049494"/>
    </source>
</evidence>
<evidence type="ECO:0000256" key="4">
    <source>
        <dbReference type="ARBA" id="ARBA00022630"/>
    </source>
</evidence>
<protein>
    <recommendedName>
        <fullName evidence="3">FAD synthase</fullName>
        <ecNumber evidence="3">2.7.7.2</ecNumber>
    </recommendedName>
</protein>
<evidence type="ECO:0000256" key="12">
    <source>
        <dbReference type="SAM" id="MobiDB-lite"/>
    </source>
</evidence>
<evidence type="ECO:0000256" key="7">
    <source>
        <dbReference type="ARBA" id="ARBA00022695"/>
    </source>
</evidence>
<dbReference type="SUPFAM" id="SSF52374">
    <property type="entry name" value="Nucleotidylyl transferase"/>
    <property type="match status" value="1"/>
</dbReference>
<evidence type="ECO:0000256" key="5">
    <source>
        <dbReference type="ARBA" id="ARBA00022643"/>
    </source>
</evidence>
<evidence type="ECO:0000256" key="6">
    <source>
        <dbReference type="ARBA" id="ARBA00022679"/>
    </source>
</evidence>
<evidence type="ECO:0000256" key="3">
    <source>
        <dbReference type="ARBA" id="ARBA00012393"/>
    </source>
</evidence>
<evidence type="ECO:0000256" key="8">
    <source>
        <dbReference type="ARBA" id="ARBA00022741"/>
    </source>
</evidence>
<keyword evidence="15" id="KW-1185">Reference proteome</keyword>
<dbReference type="InterPro" id="IPR014729">
    <property type="entry name" value="Rossmann-like_a/b/a_fold"/>
</dbReference>
<dbReference type="PANTHER" id="PTHR22749:SF6">
    <property type="entry name" value="RIBOFLAVIN KINASE"/>
    <property type="match status" value="1"/>
</dbReference>
<dbReference type="Pfam" id="PF06574">
    <property type="entry name" value="FAD_syn"/>
    <property type="match status" value="1"/>
</dbReference>
<comment type="pathway">
    <text evidence="1">Cofactor biosynthesis; FAD biosynthesis; FAD from FMN: step 1/1.</text>
</comment>
<sequence>MTTLSEPATLPEPLDRLHPGSSAARDLRGTPLVVGGARVGSVYTRRSEPWTGGGAALTIGQFDGVHRGHQHLLGLAAEEAARLGVLPGAVTFDRHPRSVLDAAQAPRFLTRADDKVQLLLHHGAAFVAVLTATAPLLRMRPGEFVEDVLLGALGARGVVVGPNFRFGHRATGDVAVLREYGAAHGFDVRVPALVTRGGDAVSSSAVRAAIDDGAMRAVAAMLGRPYEVRGLLVPNARGRLEVTLPRAAATPPPDVVSWVLRSAGRDVVLRYVERGAPW</sequence>
<dbReference type="Proteomes" id="UP001500842">
    <property type="component" value="Unassembled WGS sequence"/>
</dbReference>
<feature type="domain" description="FAD synthetase" evidence="13">
    <location>
        <begin position="54"/>
        <end position="204"/>
    </location>
</feature>
<keyword evidence="9" id="KW-0274">FAD</keyword>
<organism evidence="14 15">
    <name type="scientific">Nocardioides humi</name>
    <dbReference type="NCBI Taxonomy" id="449461"/>
    <lineage>
        <taxon>Bacteria</taxon>
        <taxon>Bacillati</taxon>
        <taxon>Actinomycetota</taxon>
        <taxon>Actinomycetes</taxon>
        <taxon>Propionibacteriales</taxon>
        <taxon>Nocardioidaceae</taxon>
        <taxon>Nocardioides</taxon>
    </lineage>
</organism>
<keyword evidence="8" id="KW-0547">Nucleotide-binding</keyword>
<comment type="catalytic activity">
    <reaction evidence="11">
        <text>FMN + ATP + H(+) = FAD + diphosphate</text>
        <dbReference type="Rhea" id="RHEA:17237"/>
        <dbReference type="ChEBI" id="CHEBI:15378"/>
        <dbReference type="ChEBI" id="CHEBI:30616"/>
        <dbReference type="ChEBI" id="CHEBI:33019"/>
        <dbReference type="ChEBI" id="CHEBI:57692"/>
        <dbReference type="ChEBI" id="CHEBI:58210"/>
        <dbReference type="EC" id="2.7.7.2"/>
    </reaction>
</comment>